<name>A0AA38L7C5_TAXCH</name>
<organism evidence="1 2">
    <name type="scientific">Taxus chinensis</name>
    <name type="common">Chinese yew</name>
    <name type="synonym">Taxus wallichiana var. chinensis</name>
    <dbReference type="NCBI Taxonomy" id="29808"/>
    <lineage>
        <taxon>Eukaryota</taxon>
        <taxon>Viridiplantae</taxon>
        <taxon>Streptophyta</taxon>
        <taxon>Embryophyta</taxon>
        <taxon>Tracheophyta</taxon>
        <taxon>Spermatophyta</taxon>
        <taxon>Pinopsida</taxon>
        <taxon>Pinidae</taxon>
        <taxon>Conifers II</taxon>
        <taxon>Cupressales</taxon>
        <taxon>Taxaceae</taxon>
        <taxon>Taxus</taxon>
    </lineage>
</organism>
<feature type="non-terminal residue" evidence="1">
    <location>
        <position position="94"/>
    </location>
</feature>
<accession>A0AA38L7C5</accession>
<reference evidence="1 2" key="1">
    <citation type="journal article" date="2021" name="Nat. Plants">
        <title>The Taxus genome provides insights into paclitaxel biosynthesis.</title>
        <authorList>
            <person name="Xiong X."/>
            <person name="Gou J."/>
            <person name="Liao Q."/>
            <person name="Li Y."/>
            <person name="Zhou Q."/>
            <person name="Bi G."/>
            <person name="Li C."/>
            <person name="Du R."/>
            <person name="Wang X."/>
            <person name="Sun T."/>
            <person name="Guo L."/>
            <person name="Liang H."/>
            <person name="Lu P."/>
            <person name="Wu Y."/>
            <person name="Zhang Z."/>
            <person name="Ro D.K."/>
            <person name="Shang Y."/>
            <person name="Huang S."/>
            <person name="Yan J."/>
        </authorList>
    </citation>
    <scope>NUCLEOTIDE SEQUENCE [LARGE SCALE GENOMIC DNA]</scope>
    <source>
        <strain evidence="1">Ta-2019</strain>
    </source>
</reference>
<protein>
    <submittedName>
        <fullName evidence="1">Uncharacterized protein</fullName>
    </submittedName>
</protein>
<keyword evidence="2" id="KW-1185">Reference proteome</keyword>
<evidence type="ECO:0000313" key="1">
    <source>
        <dbReference type="EMBL" id="KAH9314719.1"/>
    </source>
</evidence>
<evidence type="ECO:0000313" key="2">
    <source>
        <dbReference type="Proteomes" id="UP000824469"/>
    </source>
</evidence>
<dbReference type="EMBL" id="JAHRHJ020000005">
    <property type="protein sequence ID" value="KAH9314719.1"/>
    <property type="molecule type" value="Genomic_DNA"/>
</dbReference>
<dbReference type="Proteomes" id="UP000824469">
    <property type="component" value="Unassembled WGS sequence"/>
</dbReference>
<proteinExistence type="predicted"/>
<dbReference type="AlphaFoldDB" id="A0AA38L7C5"/>
<comment type="caution">
    <text evidence="1">The sequence shown here is derived from an EMBL/GenBank/DDBJ whole genome shotgun (WGS) entry which is preliminary data.</text>
</comment>
<gene>
    <name evidence="1" type="ORF">KI387_023346</name>
</gene>
<sequence>MYGRPCPVAVYGIDPPKSLFYRALLEDCMRKARVLVGITPGLCCSDRVALSWRFMHNFVEAQISVILDNHTVSRLEHEYFLPIDLISSDEKILK</sequence>